<keyword evidence="2" id="KW-1185">Reference proteome</keyword>
<organism evidence="1 2">
    <name type="scientific">Deinococcus rubellus</name>
    <dbReference type="NCBI Taxonomy" id="1889240"/>
    <lineage>
        <taxon>Bacteria</taxon>
        <taxon>Thermotogati</taxon>
        <taxon>Deinococcota</taxon>
        <taxon>Deinococci</taxon>
        <taxon>Deinococcales</taxon>
        <taxon>Deinococcaceae</taxon>
        <taxon>Deinococcus</taxon>
    </lineage>
</organism>
<dbReference type="EMBL" id="CP104213">
    <property type="protein sequence ID" value="UWX63719.1"/>
    <property type="molecule type" value="Genomic_DNA"/>
</dbReference>
<evidence type="ECO:0000313" key="1">
    <source>
        <dbReference type="EMBL" id="UWX63719.1"/>
    </source>
</evidence>
<protein>
    <submittedName>
        <fullName evidence="1">Uncharacterized protein</fullName>
    </submittedName>
</protein>
<accession>A0ABY5YF52</accession>
<dbReference type="Proteomes" id="UP001060261">
    <property type="component" value="Chromosome"/>
</dbReference>
<reference evidence="1" key="1">
    <citation type="submission" date="2022-09" db="EMBL/GenBank/DDBJ databases">
        <title>genome sequence of Deinococcus rubellus.</title>
        <authorList>
            <person name="Srinivasan S."/>
        </authorList>
    </citation>
    <scope>NUCLEOTIDE SEQUENCE</scope>
    <source>
        <strain evidence="1">Ant6</strain>
    </source>
</reference>
<proteinExistence type="predicted"/>
<name>A0ABY5YF52_9DEIO</name>
<evidence type="ECO:0000313" key="2">
    <source>
        <dbReference type="Proteomes" id="UP001060261"/>
    </source>
</evidence>
<gene>
    <name evidence="1" type="ORF">N0D28_13425</name>
</gene>
<sequence length="42" mass="4832">MLIVFFALPVYLVSLLLHYLKANTRAAEEQARLACRQADRLL</sequence>
<dbReference type="RefSeq" id="WP_260559999.1">
    <property type="nucleotide sequence ID" value="NZ_BAABEC010000074.1"/>
</dbReference>